<dbReference type="SUPFAM" id="SSF56784">
    <property type="entry name" value="HAD-like"/>
    <property type="match status" value="1"/>
</dbReference>
<dbReference type="Proteomes" id="UP000215563">
    <property type="component" value="Unassembled WGS sequence"/>
</dbReference>
<dbReference type="AlphaFoldDB" id="A0A229RYG2"/>
<dbReference type="SFLD" id="SFLDS00003">
    <property type="entry name" value="Haloacid_Dehalogenase"/>
    <property type="match status" value="1"/>
</dbReference>
<keyword evidence="2" id="KW-1185">Reference proteome</keyword>
<dbReference type="PANTHER" id="PTHR18901">
    <property type="entry name" value="2-DEOXYGLUCOSE-6-PHOSPHATE PHOSPHATASE 2"/>
    <property type="match status" value="1"/>
</dbReference>
<dbReference type="Gene3D" id="1.10.150.240">
    <property type="entry name" value="Putative phosphatase, domain 2"/>
    <property type="match status" value="1"/>
</dbReference>
<dbReference type="InterPro" id="IPR036412">
    <property type="entry name" value="HAD-like_sf"/>
</dbReference>
<evidence type="ECO:0000313" key="1">
    <source>
        <dbReference type="EMBL" id="OXM51519.1"/>
    </source>
</evidence>
<dbReference type="PANTHER" id="PTHR18901:SF38">
    <property type="entry name" value="PSEUDOURIDINE-5'-PHOSPHATASE"/>
    <property type="match status" value="1"/>
</dbReference>
<dbReference type="InterPro" id="IPR006439">
    <property type="entry name" value="HAD-SF_hydro_IA"/>
</dbReference>
<accession>A0A229RYG2</accession>
<dbReference type="SFLD" id="SFLDG01129">
    <property type="entry name" value="C1.5:_HAD__Beta-PGM__Phosphata"/>
    <property type="match status" value="1"/>
</dbReference>
<protein>
    <submittedName>
        <fullName evidence="1">HAD family phosphatase</fullName>
    </submittedName>
</protein>
<dbReference type="Pfam" id="PF00702">
    <property type="entry name" value="Hydrolase"/>
    <property type="match status" value="1"/>
</dbReference>
<dbReference type="CDD" id="cd07505">
    <property type="entry name" value="HAD_BPGM-like"/>
    <property type="match status" value="1"/>
</dbReference>
<sequence length="223" mass="23439">MKGLFDGRNPRAVVFDCDGLLMDTEPCWSVAETELFSRRGLPFGPDEKALVIGKSLPAAADAMAEAFGEPGGGAEIADELLRLVTEVVTAKAEAMPGARELVELTAAAVPVAVASNSPRALLEAALARGGLAEMFPVKLAADEVAAPKPDPEMYLTACALLSVEPADALAFEDSMTGLRSARAAGVPVIGVPTLKHQDFPADVVVDSLRDEELLAWVRGWSQR</sequence>
<dbReference type="PRINTS" id="PR00413">
    <property type="entry name" value="HADHALOGNASE"/>
</dbReference>
<dbReference type="Gene3D" id="3.40.50.1000">
    <property type="entry name" value="HAD superfamily/HAD-like"/>
    <property type="match status" value="1"/>
</dbReference>
<dbReference type="InterPro" id="IPR023214">
    <property type="entry name" value="HAD_sf"/>
</dbReference>
<dbReference type="SFLD" id="SFLDG01135">
    <property type="entry name" value="C1.5.6:_HAD__Beta-PGM__Phospha"/>
    <property type="match status" value="1"/>
</dbReference>
<dbReference type="InterPro" id="IPR023198">
    <property type="entry name" value="PGP-like_dom2"/>
</dbReference>
<dbReference type="NCBIfam" id="TIGR01509">
    <property type="entry name" value="HAD-SF-IA-v3"/>
    <property type="match status" value="1"/>
</dbReference>
<evidence type="ECO:0000313" key="2">
    <source>
        <dbReference type="Proteomes" id="UP000215563"/>
    </source>
</evidence>
<organism evidence="1 2">
    <name type="scientific">Amycolatopsis alba DSM 44262</name>
    <dbReference type="NCBI Taxonomy" id="1125972"/>
    <lineage>
        <taxon>Bacteria</taxon>
        <taxon>Bacillati</taxon>
        <taxon>Actinomycetota</taxon>
        <taxon>Actinomycetes</taxon>
        <taxon>Pseudonocardiales</taxon>
        <taxon>Pseudonocardiaceae</taxon>
        <taxon>Amycolatopsis</taxon>
    </lineage>
</organism>
<comment type="caution">
    <text evidence="1">The sequence shown here is derived from an EMBL/GenBank/DDBJ whole genome shotgun (WGS) entry which is preliminary data.</text>
</comment>
<gene>
    <name evidence="1" type="ORF">CFP75_13840</name>
</gene>
<proteinExistence type="predicted"/>
<reference evidence="1 2" key="1">
    <citation type="submission" date="2017-07" db="EMBL/GenBank/DDBJ databases">
        <title>Amycolatopsis alba DSM 44262 Genome sequencing and assembly.</title>
        <authorList>
            <person name="Kaur N."/>
            <person name="Mayilraj S."/>
        </authorList>
    </citation>
    <scope>NUCLEOTIDE SEQUENCE [LARGE SCALE GENOMIC DNA]</scope>
    <source>
        <strain evidence="1 2">DSM 44262</strain>
    </source>
</reference>
<dbReference type="OrthoDB" id="9812856at2"/>
<name>A0A229RYG2_AMYAL</name>
<dbReference type="EMBL" id="NMQU01000033">
    <property type="protein sequence ID" value="OXM51519.1"/>
    <property type="molecule type" value="Genomic_DNA"/>
</dbReference>